<dbReference type="CDD" id="cd06171">
    <property type="entry name" value="Sigma70_r4"/>
    <property type="match status" value="1"/>
</dbReference>
<dbReference type="EMBL" id="JACDZE010000002">
    <property type="protein sequence ID" value="MBA5629825.1"/>
    <property type="molecule type" value="Genomic_DNA"/>
</dbReference>
<proteinExistence type="inferred from homology"/>
<dbReference type="PANTHER" id="PTHR43133">
    <property type="entry name" value="RNA POLYMERASE ECF-TYPE SIGMA FACTO"/>
    <property type="match status" value="1"/>
</dbReference>
<evidence type="ECO:0000259" key="5">
    <source>
        <dbReference type="Pfam" id="PF04542"/>
    </source>
</evidence>
<evidence type="ECO:0000256" key="1">
    <source>
        <dbReference type="ARBA" id="ARBA00010641"/>
    </source>
</evidence>
<dbReference type="AlphaFoldDB" id="A0A838ZQY6"/>
<dbReference type="Gene3D" id="1.10.1740.10">
    <property type="match status" value="1"/>
</dbReference>
<feature type="domain" description="RNA polymerase sigma-70 region 2" evidence="5">
    <location>
        <begin position="22"/>
        <end position="89"/>
    </location>
</feature>
<dbReference type="InterPro" id="IPR007627">
    <property type="entry name" value="RNA_pol_sigma70_r2"/>
</dbReference>
<evidence type="ECO:0000313" key="7">
    <source>
        <dbReference type="EMBL" id="MBA5629825.1"/>
    </source>
</evidence>
<dbReference type="GO" id="GO:0016987">
    <property type="term" value="F:sigma factor activity"/>
    <property type="evidence" value="ECO:0007669"/>
    <property type="project" value="UniProtKB-KW"/>
</dbReference>
<dbReference type="PANTHER" id="PTHR43133:SF45">
    <property type="entry name" value="RNA POLYMERASE ECF-TYPE SIGMA FACTOR"/>
    <property type="match status" value="1"/>
</dbReference>
<name>A0A838ZQY6_9FLAO</name>
<evidence type="ECO:0000256" key="2">
    <source>
        <dbReference type="ARBA" id="ARBA00023015"/>
    </source>
</evidence>
<comment type="caution">
    <text evidence="7">The sequence shown here is derived from an EMBL/GenBank/DDBJ whole genome shotgun (WGS) entry which is preliminary data.</text>
</comment>
<gene>
    <name evidence="7" type="ORF">HU137_08595</name>
</gene>
<comment type="similarity">
    <text evidence="1">Belongs to the sigma-70 factor family. ECF subfamily.</text>
</comment>
<protein>
    <submittedName>
        <fullName evidence="7">Sigma-70 family RNA polymerase sigma factor</fullName>
    </submittedName>
</protein>
<dbReference type="GO" id="GO:0003677">
    <property type="term" value="F:DNA binding"/>
    <property type="evidence" value="ECO:0007669"/>
    <property type="project" value="InterPro"/>
</dbReference>
<keyword evidence="4" id="KW-0804">Transcription</keyword>
<dbReference type="InterPro" id="IPR039425">
    <property type="entry name" value="RNA_pol_sigma-70-like"/>
</dbReference>
<feature type="domain" description="RNA polymerase sigma factor 70 region 4 type 2" evidence="6">
    <location>
        <begin position="119"/>
        <end position="169"/>
    </location>
</feature>
<dbReference type="InterPro" id="IPR013249">
    <property type="entry name" value="RNA_pol_sigma70_r4_t2"/>
</dbReference>
<sequence>MLFLHTYKSRNLKSKEIEFTQLIENNQGIVHKVCRIYCDSPEAHEDLFQEIVLQLWKSFDSFKGDAKFSTWMYRVGLNTAITLIRKKKKNIPTTSIDSQPFFDVRAHEFDEEKEERLKLLYKAIKKLNDVERALVLLYLEDLPYKEIAQTLGISEVNARVKMNRAKDKLKEMMTATA</sequence>
<evidence type="ECO:0000313" key="8">
    <source>
        <dbReference type="Proteomes" id="UP000552241"/>
    </source>
</evidence>
<dbReference type="Gene3D" id="1.10.10.10">
    <property type="entry name" value="Winged helix-like DNA-binding domain superfamily/Winged helix DNA-binding domain"/>
    <property type="match status" value="1"/>
</dbReference>
<dbReference type="GO" id="GO:0006352">
    <property type="term" value="P:DNA-templated transcription initiation"/>
    <property type="evidence" value="ECO:0007669"/>
    <property type="project" value="InterPro"/>
</dbReference>
<accession>A0A838ZQY6</accession>
<dbReference type="InterPro" id="IPR014284">
    <property type="entry name" value="RNA_pol_sigma-70_dom"/>
</dbReference>
<dbReference type="SUPFAM" id="SSF88659">
    <property type="entry name" value="Sigma3 and sigma4 domains of RNA polymerase sigma factors"/>
    <property type="match status" value="1"/>
</dbReference>
<dbReference type="SUPFAM" id="SSF88946">
    <property type="entry name" value="Sigma2 domain of RNA polymerase sigma factors"/>
    <property type="match status" value="1"/>
</dbReference>
<dbReference type="Proteomes" id="UP000552241">
    <property type="component" value="Unassembled WGS sequence"/>
</dbReference>
<keyword evidence="3" id="KW-0731">Sigma factor</keyword>
<reference evidence="7 8" key="1">
    <citation type="submission" date="2020-07" db="EMBL/GenBank/DDBJ databases">
        <title>Moheibacter lacus sp. nov., a member of the family Flavobacteriaceae isolated from freshwater lake sediment.</title>
        <authorList>
            <person name="Liu Y."/>
        </authorList>
    </citation>
    <scope>NUCLEOTIDE SEQUENCE [LARGE SCALE GENOMIC DNA]</scope>
    <source>
        <strain evidence="7 8">BDHS18</strain>
    </source>
</reference>
<dbReference type="InterPro" id="IPR013324">
    <property type="entry name" value="RNA_pol_sigma_r3/r4-like"/>
</dbReference>
<keyword evidence="8" id="KW-1185">Reference proteome</keyword>
<dbReference type="NCBIfam" id="TIGR02937">
    <property type="entry name" value="sigma70-ECF"/>
    <property type="match status" value="1"/>
</dbReference>
<keyword evidence="2" id="KW-0805">Transcription regulation</keyword>
<organism evidence="7 8">
    <name type="scientific">Moheibacter lacus</name>
    <dbReference type="NCBI Taxonomy" id="2745851"/>
    <lineage>
        <taxon>Bacteria</taxon>
        <taxon>Pseudomonadati</taxon>
        <taxon>Bacteroidota</taxon>
        <taxon>Flavobacteriia</taxon>
        <taxon>Flavobacteriales</taxon>
        <taxon>Weeksellaceae</taxon>
        <taxon>Moheibacter</taxon>
    </lineage>
</organism>
<evidence type="ECO:0000256" key="4">
    <source>
        <dbReference type="ARBA" id="ARBA00023163"/>
    </source>
</evidence>
<dbReference type="Pfam" id="PF08281">
    <property type="entry name" value="Sigma70_r4_2"/>
    <property type="match status" value="1"/>
</dbReference>
<dbReference type="Pfam" id="PF04542">
    <property type="entry name" value="Sigma70_r2"/>
    <property type="match status" value="1"/>
</dbReference>
<evidence type="ECO:0000259" key="6">
    <source>
        <dbReference type="Pfam" id="PF08281"/>
    </source>
</evidence>
<dbReference type="InterPro" id="IPR036388">
    <property type="entry name" value="WH-like_DNA-bd_sf"/>
</dbReference>
<dbReference type="InterPro" id="IPR013325">
    <property type="entry name" value="RNA_pol_sigma_r2"/>
</dbReference>
<evidence type="ECO:0000256" key="3">
    <source>
        <dbReference type="ARBA" id="ARBA00023082"/>
    </source>
</evidence>